<sequence length="176" mass="19807">MVIVMSPQQKAFNRNVTIGEEAVPGISVITQTASMILNIVSELHNFTYRYSVVDRWVGSYIRNRTATVTNSLYFREQDISPVVRPLGSIIEHVDVINPPLTSLETRYYYKIPTHGPGKFENQFMRPLSTGTWLCVLFVCVLCVITLVLTSKFEQRPAPAQFAVFSVVASICQQCNA</sequence>
<evidence type="ECO:0000256" key="1">
    <source>
        <dbReference type="SAM" id="Phobius"/>
    </source>
</evidence>
<evidence type="ECO:0000313" key="3">
    <source>
        <dbReference type="Proteomes" id="UP000837857"/>
    </source>
</evidence>
<keyword evidence="3" id="KW-1185">Reference proteome</keyword>
<feature type="non-terminal residue" evidence="2">
    <location>
        <position position="1"/>
    </location>
</feature>
<keyword evidence="1" id="KW-1133">Transmembrane helix</keyword>
<keyword evidence="1" id="KW-0472">Membrane</keyword>
<dbReference type="Proteomes" id="UP000837857">
    <property type="component" value="Chromosome 10"/>
</dbReference>
<feature type="transmembrane region" description="Helical" evidence="1">
    <location>
        <begin position="130"/>
        <end position="148"/>
    </location>
</feature>
<protein>
    <submittedName>
        <fullName evidence="2">Uncharacterized protein</fullName>
    </submittedName>
</protein>
<evidence type="ECO:0000313" key="2">
    <source>
        <dbReference type="EMBL" id="CAH2038059.1"/>
    </source>
</evidence>
<name>A0ABN8HRI7_9NEOP</name>
<keyword evidence="1" id="KW-0812">Transmembrane</keyword>
<reference evidence="2" key="1">
    <citation type="submission" date="2022-03" db="EMBL/GenBank/DDBJ databases">
        <authorList>
            <person name="Martin H S."/>
        </authorList>
    </citation>
    <scope>NUCLEOTIDE SEQUENCE</scope>
</reference>
<proteinExistence type="predicted"/>
<gene>
    <name evidence="2" type="ORF">IPOD504_LOCUS1438</name>
</gene>
<organism evidence="2 3">
    <name type="scientific">Iphiclides podalirius</name>
    <name type="common">scarce swallowtail</name>
    <dbReference type="NCBI Taxonomy" id="110791"/>
    <lineage>
        <taxon>Eukaryota</taxon>
        <taxon>Metazoa</taxon>
        <taxon>Ecdysozoa</taxon>
        <taxon>Arthropoda</taxon>
        <taxon>Hexapoda</taxon>
        <taxon>Insecta</taxon>
        <taxon>Pterygota</taxon>
        <taxon>Neoptera</taxon>
        <taxon>Endopterygota</taxon>
        <taxon>Lepidoptera</taxon>
        <taxon>Glossata</taxon>
        <taxon>Ditrysia</taxon>
        <taxon>Papilionoidea</taxon>
        <taxon>Papilionidae</taxon>
        <taxon>Papilioninae</taxon>
        <taxon>Iphiclides</taxon>
    </lineage>
</organism>
<dbReference type="EMBL" id="OW152822">
    <property type="protein sequence ID" value="CAH2038059.1"/>
    <property type="molecule type" value="Genomic_DNA"/>
</dbReference>
<accession>A0ABN8HRI7</accession>